<reference evidence="8 18" key="1">
    <citation type="submission" date="2019-03" db="EMBL/GenBank/DDBJ databases">
        <title>Deep-cultivation of Planctomycetes and their phenomic and genomic characterization uncovers novel biology.</title>
        <authorList>
            <person name="Wiegand S."/>
            <person name="Jogler M."/>
            <person name="Boedeker C."/>
            <person name="Pinto D."/>
            <person name="Vollmers J."/>
            <person name="Rivas-Marin E."/>
            <person name="Kohn T."/>
            <person name="Peeters S.H."/>
            <person name="Heuer A."/>
            <person name="Rast P."/>
            <person name="Oberbeckmann S."/>
            <person name="Bunk B."/>
            <person name="Jeske O."/>
            <person name="Meyerdierks A."/>
            <person name="Storesund J.E."/>
            <person name="Kallscheuer N."/>
            <person name="Luecker S."/>
            <person name="Lage O.M."/>
            <person name="Pohl T."/>
            <person name="Merkel B.J."/>
            <person name="Hornburger P."/>
            <person name="Mueller R.-W."/>
            <person name="Bruemmer F."/>
            <person name="Labrenz M."/>
            <person name="Spormann A.M."/>
            <person name="Op den Camp H."/>
            <person name="Overmann J."/>
            <person name="Amann R."/>
            <person name="Jetten M.S.M."/>
            <person name="Mascher T."/>
            <person name="Medema M.H."/>
            <person name="Devos D.P."/>
            <person name="Kaster A.-K."/>
            <person name="Ovreas L."/>
            <person name="Rohde M."/>
            <person name="Galperin M.Y."/>
            <person name="Jogler C."/>
        </authorList>
    </citation>
    <scope>NUCLEOTIDE SEQUENCE [LARGE SCALE GENOMIC DNA]</scope>
    <source>
        <strain evidence="8 18">Enr10</strain>
    </source>
</reference>
<evidence type="ECO:0000313" key="13">
    <source>
        <dbReference type="EMBL" id="QDT28746.1"/>
    </source>
</evidence>
<dbReference type="SMART" id="SM00382">
    <property type="entry name" value="AAA"/>
    <property type="match status" value="1"/>
</dbReference>
<evidence type="ECO:0000313" key="7">
    <source>
        <dbReference type="EMBL" id="QDT26320.1"/>
    </source>
</evidence>
<sequence>MTRKQTKSLVLLQHHLKNLRLPTILRECEKIAARCATDNVDHLGFLLQLCELELIERERRAAERRLKAAKFPTYKTLETFDFQVQPGLNKLLVSELMRGEFIEQRENILLVGNSGTGKTHLAVALGIAACGQGKRVRFYQVTELITQLMEAREQRELTRLKKQLAKLDLLILDELGYVPASKLGSELLFDVISTAYERFSLIVTTNLPFENWTEVLGSERLTGATLDRLTHRCHILETTGESYRLQDAKRRHTKSSSKQPRLTK</sequence>
<evidence type="ECO:0000259" key="4">
    <source>
        <dbReference type="SMART" id="SM00382"/>
    </source>
</evidence>
<dbReference type="InterPro" id="IPR027417">
    <property type="entry name" value="P-loop_NTPase"/>
</dbReference>
<dbReference type="EMBL" id="CP037421">
    <property type="protein sequence ID" value="QDT24807.1"/>
    <property type="molecule type" value="Genomic_DNA"/>
</dbReference>
<keyword evidence="2" id="KW-0547">Nucleotide-binding</keyword>
<evidence type="ECO:0000256" key="2">
    <source>
        <dbReference type="ARBA" id="ARBA00022741"/>
    </source>
</evidence>
<dbReference type="InterPro" id="IPR003593">
    <property type="entry name" value="AAA+_ATPase"/>
</dbReference>
<gene>
    <name evidence="5" type="ORF">Enr10x_00890</name>
    <name evidence="6" type="ORF">Enr10x_00990</name>
    <name evidence="7" type="ORF">Enr10x_16210</name>
    <name evidence="8" type="ORF">Enr10x_26260</name>
    <name evidence="9" type="ORF">Enr10x_28550</name>
    <name evidence="10" type="ORF">Enr10x_30380</name>
    <name evidence="11" type="ORF">Enr10x_32680</name>
    <name evidence="12" type="ORF">Enr10x_33360</name>
    <name evidence="13" type="ORF">Enr10x_40920</name>
    <name evidence="14" type="ORF">Enr10x_41340</name>
    <name evidence="15" type="ORF">Enr10x_52690</name>
    <name evidence="16" type="ORF">Enr10x_56980</name>
    <name evidence="17" type="ORF">Enr10x_58200</name>
</gene>
<evidence type="ECO:0000256" key="3">
    <source>
        <dbReference type="ARBA" id="ARBA00022840"/>
    </source>
</evidence>
<dbReference type="EMBL" id="CP037421">
    <property type="protein sequence ID" value="QDT27309.1"/>
    <property type="molecule type" value="Genomic_DNA"/>
</dbReference>
<dbReference type="InterPro" id="IPR002611">
    <property type="entry name" value="IstB_ATP-bd"/>
</dbReference>
<dbReference type="PANTHER" id="PTHR30050:SF4">
    <property type="entry name" value="ATP-BINDING PROTEIN RV3427C IN INSERTION SEQUENCE-RELATED"/>
    <property type="match status" value="1"/>
</dbReference>
<evidence type="ECO:0000313" key="12">
    <source>
        <dbReference type="EMBL" id="QDT27998.1"/>
    </source>
</evidence>
<comment type="similarity">
    <text evidence="1">Belongs to the IS21/IS1162 putative ATP-binding protein family.</text>
</comment>
<dbReference type="GO" id="GO:0005524">
    <property type="term" value="F:ATP binding"/>
    <property type="evidence" value="ECO:0007669"/>
    <property type="project" value="UniProtKB-KW"/>
</dbReference>
<dbReference type="PIRSF" id="PIRSF003073">
    <property type="entry name" value="DNAC_TnpB_IstB"/>
    <property type="match status" value="1"/>
</dbReference>
<keyword evidence="3" id="KW-0067">ATP-binding</keyword>
<dbReference type="EMBL" id="CP037421">
    <property type="protein sequence ID" value="QDT29912.1"/>
    <property type="molecule type" value="Genomic_DNA"/>
</dbReference>
<dbReference type="RefSeq" id="WP_145447830.1">
    <property type="nucleotide sequence ID" value="NZ_CP037421.1"/>
</dbReference>
<dbReference type="EMBL" id="CP037421">
    <property type="protein sequence ID" value="QDT30454.1"/>
    <property type="molecule type" value="Genomic_DNA"/>
</dbReference>
<dbReference type="InterPro" id="IPR028350">
    <property type="entry name" value="DNAC/IstB-like"/>
</dbReference>
<organism evidence="8 18">
    <name type="scientific">Gimesia panareensis</name>
    <dbReference type="NCBI Taxonomy" id="2527978"/>
    <lineage>
        <taxon>Bacteria</taxon>
        <taxon>Pseudomonadati</taxon>
        <taxon>Planctomycetota</taxon>
        <taxon>Planctomycetia</taxon>
        <taxon>Planctomycetales</taxon>
        <taxon>Planctomycetaceae</taxon>
        <taxon>Gimesia</taxon>
    </lineage>
</organism>
<protein>
    <submittedName>
        <fullName evidence="8">Transposase/IS protein</fullName>
    </submittedName>
</protein>
<evidence type="ECO:0000313" key="15">
    <source>
        <dbReference type="EMBL" id="QDT29912.1"/>
    </source>
</evidence>
<evidence type="ECO:0000313" key="8">
    <source>
        <dbReference type="EMBL" id="QDT27309.1"/>
    </source>
</evidence>
<dbReference type="Pfam" id="PF01695">
    <property type="entry name" value="IstB_IS21"/>
    <property type="match status" value="1"/>
</dbReference>
<dbReference type="InterPro" id="IPR047661">
    <property type="entry name" value="IstB"/>
</dbReference>
<dbReference type="EMBL" id="CP037421">
    <property type="protein sequence ID" value="QDT26320.1"/>
    <property type="molecule type" value="Genomic_DNA"/>
</dbReference>
<dbReference type="AlphaFoldDB" id="A0A517Q6P9"/>
<evidence type="ECO:0000313" key="10">
    <source>
        <dbReference type="EMBL" id="QDT27718.1"/>
    </source>
</evidence>
<evidence type="ECO:0000313" key="14">
    <source>
        <dbReference type="EMBL" id="QDT28788.1"/>
    </source>
</evidence>
<dbReference type="Proteomes" id="UP000315647">
    <property type="component" value="Chromosome"/>
</dbReference>
<dbReference type="EMBL" id="CP037421">
    <property type="protein sequence ID" value="QDT28788.1"/>
    <property type="molecule type" value="Genomic_DNA"/>
</dbReference>
<dbReference type="EMBL" id="CP037421">
    <property type="protein sequence ID" value="QDT27998.1"/>
    <property type="molecule type" value="Genomic_DNA"/>
</dbReference>
<feature type="domain" description="AAA+ ATPase" evidence="4">
    <location>
        <begin position="104"/>
        <end position="239"/>
    </location>
</feature>
<dbReference type="Gene3D" id="3.40.50.300">
    <property type="entry name" value="P-loop containing nucleotide triphosphate hydrolases"/>
    <property type="match status" value="1"/>
</dbReference>
<keyword evidence="18" id="KW-1185">Reference proteome</keyword>
<dbReference type="EMBL" id="CP037421">
    <property type="protein sequence ID" value="QDT24797.1"/>
    <property type="molecule type" value="Genomic_DNA"/>
</dbReference>
<dbReference type="EMBL" id="CP037421">
    <property type="protein sequence ID" value="QDT27718.1"/>
    <property type="molecule type" value="Genomic_DNA"/>
</dbReference>
<dbReference type="EMBL" id="CP037421">
    <property type="protein sequence ID" value="QDT27931.1"/>
    <property type="molecule type" value="Genomic_DNA"/>
</dbReference>
<dbReference type="NCBIfam" id="NF038214">
    <property type="entry name" value="IS21_help_AAA"/>
    <property type="match status" value="1"/>
</dbReference>
<dbReference type="EMBL" id="CP037421">
    <property type="protein sequence ID" value="QDT27537.1"/>
    <property type="molecule type" value="Genomic_DNA"/>
</dbReference>
<dbReference type="CDD" id="cd00009">
    <property type="entry name" value="AAA"/>
    <property type="match status" value="1"/>
</dbReference>
<evidence type="ECO:0000313" key="17">
    <source>
        <dbReference type="EMBL" id="QDT30454.1"/>
    </source>
</evidence>
<accession>A0A517Q6P9</accession>
<dbReference type="GO" id="GO:0006260">
    <property type="term" value="P:DNA replication"/>
    <property type="evidence" value="ECO:0007669"/>
    <property type="project" value="TreeGrafter"/>
</dbReference>
<dbReference type="EMBL" id="CP037421">
    <property type="protein sequence ID" value="QDT30332.1"/>
    <property type="molecule type" value="Genomic_DNA"/>
</dbReference>
<evidence type="ECO:0000256" key="1">
    <source>
        <dbReference type="ARBA" id="ARBA00008059"/>
    </source>
</evidence>
<evidence type="ECO:0000313" key="16">
    <source>
        <dbReference type="EMBL" id="QDT30332.1"/>
    </source>
</evidence>
<dbReference type="SUPFAM" id="SSF52540">
    <property type="entry name" value="P-loop containing nucleoside triphosphate hydrolases"/>
    <property type="match status" value="1"/>
</dbReference>
<evidence type="ECO:0000313" key="18">
    <source>
        <dbReference type="Proteomes" id="UP000315647"/>
    </source>
</evidence>
<proteinExistence type="inferred from homology"/>
<evidence type="ECO:0000313" key="5">
    <source>
        <dbReference type="EMBL" id="QDT24797.1"/>
    </source>
</evidence>
<evidence type="ECO:0000313" key="6">
    <source>
        <dbReference type="EMBL" id="QDT24807.1"/>
    </source>
</evidence>
<name>A0A517Q6P9_9PLAN</name>
<evidence type="ECO:0000313" key="9">
    <source>
        <dbReference type="EMBL" id="QDT27537.1"/>
    </source>
</evidence>
<dbReference type="PANTHER" id="PTHR30050">
    <property type="entry name" value="CHROMOSOMAL REPLICATION INITIATOR PROTEIN DNAA"/>
    <property type="match status" value="1"/>
</dbReference>
<dbReference type="EMBL" id="CP037421">
    <property type="protein sequence ID" value="QDT28746.1"/>
    <property type="molecule type" value="Genomic_DNA"/>
</dbReference>
<evidence type="ECO:0000313" key="11">
    <source>
        <dbReference type="EMBL" id="QDT27931.1"/>
    </source>
</evidence>